<evidence type="ECO:0000313" key="1">
    <source>
        <dbReference type="EMBL" id="UYV72059.1"/>
    </source>
</evidence>
<dbReference type="InterPro" id="IPR052709">
    <property type="entry name" value="Transposase-MT_Hybrid"/>
</dbReference>
<name>A0ABY6KT65_9ARAC</name>
<evidence type="ECO:0000313" key="2">
    <source>
        <dbReference type="Proteomes" id="UP001235939"/>
    </source>
</evidence>
<dbReference type="PANTHER" id="PTHR46060:SF1">
    <property type="entry name" value="MARINER MOS1 TRANSPOSASE-LIKE PROTEIN"/>
    <property type="match status" value="1"/>
</dbReference>
<dbReference type="PANTHER" id="PTHR46060">
    <property type="entry name" value="MARINER MOS1 TRANSPOSASE-LIKE PROTEIN"/>
    <property type="match status" value="1"/>
</dbReference>
<sequence length="406" mass="46633">MLYLWQKRTCGQDCWLRNKRSQEQQRNRNTKSSTNHHKSDLAPCDFFLFGKLKKKLNGKKFQSIEEIKVESKKAMKAIPKTDYQRCFADWKKRWLKCIAANGDYFEGDNLNLENIRYDSKHKEPNFEIGDVVLIKVYKQPNSGKLMQSFSGPYTIVDRISDNVVCIDRPNQYLGSSTDTVHVNKLRYYNEEVLHISPPKLENKKPNYQIGSFRHLTHGLIDNPEKPLVRRLAWPLRKDDTQNREAFSLSLHHRQAASPTGALCLGTSAYYLAVSGTWLTPPTSGTWHPPRRRRLLKLWEAVSEILELNHWVLPPHQLQELHIIGDSRFLRPPDLLVASRWAGMRVGDLTSSSSLSLPLPTRAALADIAALTTFCSRIVEENRNHTHRVDNIKDGIVLRGTATAFQA</sequence>
<protein>
    <submittedName>
        <fullName evidence="1">Uncharacterized protein</fullName>
    </submittedName>
</protein>
<accession>A0ABY6KT65</accession>
<organism evidence="1 2">
    <name type="scientific">Cordylochernes scorpioides</name>
    <dbReference type="NCBI Taxonomy" id="51811"/>
    <lineage>
        <taxon>Eukaryota</taxon>
        <taxon>Metazoa</taxon>
        <taxon>Ecdysozoa</taxon>
        <taxon>Arthropoda</taxon>
        <taxon>Chelicerata</taxon>
        <taxon>Arachnida</taxon>
        <taxon>Pseudoscorpiones</taxon>
        <taxon>Cheliferoidea</taxon>
        <taxon>Chernetidae</taxon>
        <taxon>Cordylochernes</taxon>
    </lineage>
</organism>
<reference evidence="1 2" key="1">
    <citation type="submission" date="2022-01" db="EMBL/GenBank/DDBJ databases">
        <title>A chromosomal length assembly of Cordylochernes scorpioides.</title>
        <authorList>
            <person name="Zeh D."/>
            <person name="Zeh J."/>
        </authorList>
    </citation>
    <scope>NUCLEOTIDE SEQUENCE [LARGE SCALE GENOMIC DNA]</scope>
    <source>
        <strain evidence="1">IN4F17</strain>
        <tissue evidence="1">Whole Body</tissue>
    </source>
</reference>
<gene>
    <name evidence="1" type="ORF">LAZ67_9001706</name>
</gene>
<dbReference type="Proteomes" id="UP001235939">
    <property type="component" value="Chromosome 09"/>
</dbReference>
<proteinExistence type="predicted"/>
<dbReference type="InterPro" id="IPR036397">
    <property type="entry name" value="RNaseH_sf"/>
</dbReference>
<dbReference type="Gene3D" id="3.30.420.10">
    <property type="entry name" value="Ribonuclease H-like superfamily/Ribonuclease H"/>
    <property type="match status" value="1"/>
</dbReference>
<dbReference type="EMBL" id="CP092871">
    <property type="protein sequence ID" value="UYV72059.1"/>
    <property type="molecule type" value="Genomic_DNA"/>
</dbReference>
<keyword evidence="2" id="KW-1185">Reference proteome</keyword>